<feature type="domain" description="DJ-1/PfpI" evidence="2">
    <location>
        <begin position="4"/>
        <end position="84"/>
    </location>
</feature>
<feature type="region of interest" description="Disordered" evidence="1">
    <location>
        <begin position="433"/>
        <end position="452"/>
    </location>
</feature>
<proteinExistence type="predicted"/>
<name>A0ABQ0LXW4_MYCCL</name>
<evidence type="ECO:0000259" key="2">
    <source>
        <dbReference type="Pfam" id="PF01965"/>
    </source>
</evidence>
<evidence type="ECO:0000313" key="3">
    <source>
        <dbReference type="EMBL" id="GAT55885.1"/>
    </source>
</evidence>
<feature type="compositionally biased region" description="Polar residues" evidence="1">
    <location>
        <begin position="524"/>
        <end position="533"/>
    </location>
</feature>
<evidence type="ECO:0000256" key="1">
    <source>
        <dbReference type="SAM" id="MobiDB-lite"/>
    </source>
</evidence>
<feature type="compositionally biased region" description="Basic and acidic residues" evidence="1">
    <location>
        <begin position="100"/>
        <end position="114"/>
    </location>
</feature>
<keyword evidence="4" id="KW-1185">Reference proteome</keyword>
<dbReference type="InterPro" id="IPR002818">
    <property type="entry name" value="DJ-1/PfpI"/>
</dbReference>
<dbReference type="EMBL" id="DF849170">
    <property type="protein sequence ID" value="GAT55885.1"/>
    <property type="molecule type" value="Genomic_DNA"/>
</dbReference>
<dbReference type="Gene3D" id="3.40.50.880">
    <property type="match status" value="1"/>
</dbReference>
<sequence length="883" mass="96315">MPTAAVLIADGTEEMEFTITYDTLVRGGITCRSLYVPDPSSTETLEVAPAFAKCSRGVRIMYDATLESESNTIFDAFIIPGGAKLEKRDGPAVGAGASRGGEDGRDDLCRKSDGFDGQTAPSETHVAPERQGRPRKSLRLFGGSGYRLGQTDYLTWPWHDVPLRANPPLPALRRGQTRGGTGTDDLPSWNTFLKRGLCWPTLRCVYQTPIQIHAVAVRYEEQKLNGTRMYLYLSNASASASAQCRSEMNGRNEQERKGFNGRARCLFLFMSVHGLSRQARGSDISGCHLTSLNRFGTLARSACKVLLWAHDALLRSDMTQRSLYPATDDARRYTSVESLLSPQRRPPPALPALEQHHESASSVLSSATVRPGDASPTPSASTISFGIEPCTPPPGFEDDHDQRWSEVVPPDAGLMFALKPGDDDDAMSFSTSPDLLLSPTPRPRHQDAPSEAYTNNRSQVLTLGTSTSMLGMGMGGSATPGTMQFFRENFPFEAPAFFPSENNHNNNKHKDKNQRPGQFHTLPTRGTQTSSTMDGMDVYLRGSLLGQAHNANRYASCFADLDDQFSFDARTAFGKSHGQVQAWRRQVQGGKTRTGGGPVRDDVSDEGFFESERYQGMDVDNVDGLPSRFSMTTTSTSNFVTVEKDKDFDAATTTWTTLEAPNTPGYSNLMFGPSNASAAASTTASEANRRRLQKLRPVPGPAAPMDVLSRPEYNHSPSKRLPFPRPPPQSASPSSSPSPFSSPVMRSKSPTPAKSVPTSPAVRARNLSSRSMPSLPKLKIARSLSSRKKRVPSDGETRSAGGSPAPGWVWIDVRDRDRGARPNPPPLPVSIQPLAELSEDEDGDELGKRLPIWREHATTLGKHAQRPQPPLLHAHSAPVVPRR</sequence>
<evidence type="ECO:0000313" key="4">
    <source>
        <dbReference type="Proteomes" id="UP000815677"/>
    </source>
</evidence>
<dbReference type="Proteomes" id="UP000815677">
    <property type="component" value="Unassembled WGS sequence"/>
</dbReference>
<dbReference type="Pfam" id="PF01965">
    <property type="entry name" value="DJ-1_PfpI"/>
    <property type="match status" value="1"/>
</dbReference>
<feature type="region of interest" description="Disordered" evidence="1">
    <location>
        <begin position="498"/>
        <end position="534"/>
    </location>
</feature>
<dbReference type="SUPFAM" id="SSF52317">
    <property type="entry name" value="Class I glutamine amidotransferase-like"/>
    <property type="match status" value="1"/>
</dbReference>
<feature type="region of interest" description="Disordered" evidence="1">
    <location>
        <begin position="88"/>
        <end position="136"/>
    </location>
</feature>
<protein>
    <recommendedName>
        <fullName evidence="2">DJ-1/PfpI domain-containing protein</fullName>
    </recommendedName>
</protein>
<gene>
    <name evidence="3" type="ORF">MCHLO_12607</name>
</gene>
<feature type="compositionally biased region" description="Low complexity" evidence="1">
    <location>
        <begin position="731"/>
        <end position="743"/>
    </location>
</feature>
<accession>A0ABQ0LXW4</accession>
<feature type="compositionally biased region" description="Polar residues" evidence="1">
    <location>
        <begin position="748"/>
        <end position="758"/>
    </location>
</feature>
<organism evidence="3 4">
    <name type="scientific">Mycena chlorophos</name>
    <name type="common">Agaric fungus</name>
    <name type="synonym">Agaricus chlorophos</name>
    <dbReference type="NCBI Taxonomy" id="658473"/>
    <lineage>
        <taxon>Eukaryota</taxon>
        <taxon>Fungi</taxon>
        <taxon>Dikarya</taxon>
        <taxon>Basidiomycota</taxon>
        <taxon>Agaricomycotina</taxon>
        <taxon>Agaricomycetes</taxon>
        <taxon>Agaricomycetidae</taxon>
        <taxon>Agaricales</taxon>
        <taxon>Marasmiineae</taxon>
        <taxon>Mycenaceae</taxon>
        <taxon>Mycena</taxon>
    </lineage>
</organism>
<feature type="region of interest" description="Disordered" evidence="1">
    <location>
        <begin position="694"/>
        <end position="883"/>
    </location>
</feature>
<feature type="compositionally biased region" description="Basic and acidic residues" evidence="1">
    <location>
        <begin position="845"/>
        <end position="857"/>
    </location>
</feature>
<reference evidence="3" key="1">
    <citation type="submission" date="2014-09" db="EMBL/GenBank/DDBJ databases">
        <title>Genome sequence of the luminous mushroom Mycena chlorophos for searching fungal bioluminescence genes.</title>
        <authorList>
            <person name="Tanaka Y."/>
            <person name="Kasuga D."/>
            <person name="Oba Y."/>
            <person name="Hase S."/>
            <person name="Sato K."/>
            <person name="Oba Y."/>
            <person name="Sakakibara Y."/>
        </authorList>
    </citation>
    <scope>NUCLEOTIDE SEQUENCE</scope>
</reference>
<feature type="region of interest" description="Disordered" evidence="1">
    <location>
        <begin position="337"/>
        <end position="384"/>
    </location>
</feature>
<dbReference type="InterPro" id="IPR029062">
    <property type="entry name" value="Class_I_gatase-like"/>
</dbReference>